<organism evidence="1 2">
    <name type="scientific">Helicobacter brantae</name>
    <dbReference type="NCBI Taxonomy" id="375927"/>
    <lineage>
        <taxon>Bacteria</taxon>
        <taxon>Pseudomonadati</taxon>
        <taxon>Campylobacterota</taxon>
        <taxon>Epsilonproteobacteria</taxon>
        <taxon>Campylobacterales</taxon>
        <taxon>Helicobacteraceae</taxon>
        <taxon>Helicobacter</taxon>
    </lineage>
</organism>
<name>A0A3D8J3Q8_9HELI</name>
<proteinExistence type="predicted"/>
<keyword evidence="2" id="KW-1185">Reference proteome</keyword>
<evidence type="ECO:0000313" key="2">
    <source>
        <dbReference type="Proteomes" id="UP000257045"/>
    </source>
</evidence>
<dbReference type="AlphaFoldDB" id="A0A3D8J3Q8"/>
<evidence type="ECO:0000313" key="1">
    <source>
        <dbReference type="EMBL" id="RDU71484.1"/>
    </source>
</evidence>
<gene>
    <name evidence="1" type="ORF">CQA58_02765</name>
</gene>
<accession>A0A3D8J3Q8</accession>
<dbReference type="RefSeq" id="WP_115569195.1">
    <property type="nucleotide sequence ID" value="NZ_NXLV01000003.1"/>
</dbReference>
<evidence type="ECO:0008006" key="3">
    <source>
        <dbReference type="Google" id="ProtNLM"/>
    </source>
</evidence>
<comment type="caution">
    <text evidence="1">The sequence shown here is derived from an EMBL/GenBank/DDBJ whole genome shotgun (WGS) entry which is preliminary data.</text>
</comment>
<protein>
    <recommendedName>
        <fullName evidence="3">Ferrochelatase</fullName>
    </recommendedName>
</protein>
<dbReference type="EMBL" id="NXLV01000003">
    <property type="protein sequence ID" value="RDU71484.1"/>
    <property type="molecule type" value="Genomic_DNA"/>
</dbReference>
<sequence length="332" mass="37593">MRINEIVEIIHGTLLNNPPLSSFENITANLARVQRGSLFIATTPESAKEAIALGAYGIVFEDGDMPMIDNEVAWIRVDLLQEAMTRFIRHRLLIQQIGVIFFDDIEFSIAQEIIIDERVALVSGGYADLLEATQNPLIGKIITCNPQLLEISLEYTQGSYVEHKPFKLLSYTLFDSKIYFDSQRYTLPLPSLFLEQLASVIVLCQSEEIALTLAHFQSIPYFKPHFIDARGNLCRFGQSGRVLIAERDLESFKKYSAYILHNAKWAKVLLFVPTQFLEIFSSIAQCVGYESEEELLCSLKENYHFGMILGVGEDFITQHFTEAQEGAGLFDD</sequence>
<reference evidence="1 2" key="1">
    <citation type="submission" date="2018-04" db="EMBL/GenBank/DDBJ databases">
        <title>Novel Campyloabacter and Helicobacter Species and Strains.</title>
        <authorList>
            <person name="Mannion A.J."/>
            <person name="Shen Z."/>
            <person name="Fox J.G."/>
        </authorList>
    </citation>
    <scope>NUCLEOTIDE SEQUENCE [LARGE SCALE GENOMIC DNA]</scope>
    <source>
        <strain evidence="1 2">MIT 04-9366</strain>
    </source>
</reference>
<dbReference type="Proteomes" id="UP000257045">
    <property type="component" value="Unassembled WGS sequence"/>
</dbReference>
<dbReference type="OrthoDB" id="5338390at2"/>